<evidence type="ECO:0000256" key="3">
    <source>
        <dbReference type="ARBA" id="ARBA00023125"/>
    </source>
</evidence>
<keyword evidence="4" id="KW-0804">Transcription</keyword>
<evidence type="ECO:0000259" key="5">
    <source>
        <dbReference type="PROSITE" id="PS50943"/>
    </source>
</evidence>
<dbReference type="Gene3D" id="1.10.260.40">
    <property type="entry name" value="lambda repressor-like DNA-binding domains"/>
    <property type="match status" value="1"/>
</dbReference>
<feature type="domain" description="HTH cro/C1-type" evidence="5">
    <location>
        <begin position="12"/>
        <end position="66"/>
    </location>
</feature>
<proteinExistence type="inferred from homology"/>
<dbReference type="AlphaFoldDB" id="A0A1G8L5G6"/>
<dbReference type="OrthoDB" id="1123084at2"/>
<evidence type="ECO:0000256" key="4">
    <source>
        <dbReference type="ARBA" id="ARBA00023163"/>
    </source>
</evidence>
<dbReference type="SUPFAM" id="SSF47413">
    <property type="entry name" value="lambda repressor-like DNA-binding domains"/>
    <property type="match status" value="1"/>
</dbReference>
<dbReference type="InterPro" id="IPR010359">
    <property type="entry name" value="IrrE_HExxH"/>
</dbReference>
<dbReference type="InterPro" id="IPR010982">
    <property type="entry name" value="Lambda_DNA-bd_dom_sf"/>
</dbReference>
<reference evidence="6 7" key="1">
    <citation type="submission" date="2016-10" db="EMBL/GenBank/DDBJ databases">
        <authorList>
            <person name="de Groot N.N."/>
        </authorList>
    </citation>
    <scope>NUCLEOTIDE SEQUENCE [LARGE SCALE GENOMIC DNA]</scope>
    <source>
        <strain evidence="6 7">DSM 28010</strain>
    </source>
</reference>
<evidence type="ECO:0000313" key="7">
    <source>
        <dbReference type="Proteomes" id="UP000199340"/>
    </source>
</evidence>
<dbReference type="STRING" id="490829.SAMN05421850_103180"/>
<dbReference type="GO" id="GO:0005829">
    <property type="term" value="C:cytosol"/>
    <property type="evidence" value="ECO:0007669"/>
    <property type="project" value="TreeGrafter"/>
</dbReference>
<dbReference type="PANTHER" id="PTHR46797:SF23">
    <property type="entry name" value="HTH-TYPE TRANSCRIPTIONAL REGULATOR SUTR"/>
    <property type="match status" value="1"/>
</dbReference>
<dbReference type="Pfam" id="PF01381">
    <property type="entry name" value="HTH_3"/>
    <property type="match status" value="1"/>
</dbReference>
<dbReference type="GO" id="GO:0003677">
    <property type="term" value="F:DNA binding"/>
    <property type="evidence" value="ECO:0007669"/>
    <property type="project" value="UniProtKB-KW"/>
</dbReference>
<evidence type="ECO:0000256" key="2">
    <source>
        <dbReference type="ARBA" id="ARBA00023015"/>
    </source>
</evidence>
<gene>
    <name evidence="6" type="ORF">SAMN05421850_103180</name>
</gene>
<dbReference type="PROSITE" id="PS50943">
    <property type="entry name" value="HTH_CROC1"/>
    <property type="match status" value="1"/>
</dbReference>
<dbReference type="EMBL" id="FNEB01000003">
    <property type="protein sequence ID" value="SDI50797.1"/>
    <property type="molecule type" value="Genomic_DNA"/>
</dbReference>
<keyword evidence="3" id="KW-0238">DNA-binding</keyword>
<dbReference type="Proteomes" id="UP000199340">
    <property type="component" value="Unassembled WGS sequence"/>
</dbReference>
<dbReference type="PIRSF" id="PIRSF019251">
    <property type="entry name" value="Rv0465c"/>
    <property type="match status" value="1"/>
</dbReference>
<dbReference type="GO" id="GO:0003700">
    <property type="term" value="F:DNA-binding transcription factor activity"/>
    <property type="evidence" value="ECO:0007669"/>
    <property type="project" value="TreeGrafter"/>
</dbReference>
<keyword evidence="7" id="KW-1185">Reference proteome</keyword>
<dbReference type="PANTHER" id="PTHR46797">
    <property type="entry name" value="HTH-TYPE TRANSCRIPTIONAL REGULATOR"/>
    <property type="match status" value="1"/>
</dbReference>
<dbReference type="InterPro" id="IPR001387">
    <property type="entry name" value="Cro/C1-type_HTH"/>
</dbReference>
<comment type="similarity">
    <text evidence="1">Belongs to the short-chain fatty acyl-CoA assimilation regulator (ScfR) family.</text>
</comment>
<dbReference type="Pfam" id="PF06114">
    <property type="entry name" value="Peptidase_M78"/>
    <property type="match status" value="1"/>
</dbReference>
<dbReference type="CDD" id="cd00093">
    <property type="entry name" value="HTH_XRE"/>
    <property type="match status" value="1"/>
</dbReference>
<dbReference type="InterPro" id="IPR018653">
    <property type="entry name" value="ScfR_C"/>
</dbReference>
<dbReference type="InterPro" id="IPR050807">
    <property type="entry name" value="TransReg_Diox_bact_type"/>
</dbReference>
<dbReference type="Pfam" id="PF09856">
    <property type="entry name" value="ScfRs"/>
    <property type="match status" value="1"/>
</dbReference>
<dbReference type="RefSeq" id="WP_090028134.1">
    <property type="nucleotide sequence ID" value="NZ_FNEB01000003.1"/>
</dbReference>
<sequence>MPTKKLYAGAKLRETRQRLGLTQKDFAAKLGVSLPYLNQMENNNRPVSTTVVLALAQEFGFDVTELSTGDSERLVSDMREAMADPIFGDSPPPLADLRLTASNAPALARAFIDLHRAYRQTHERLASLDEALGREESRLQPSPWDEVRDFFHYCDNYIDAVDRAAEHAASQAGQRPMRLYAPEMLEKAGITLRVADSDRLRHFDTEARTLTLSNRAAPETQTFQILLQIALLQQNKLLEATLDFARFRSEEARAIAKIGLANYFAGAALMPYTRFLEAAQADRHDLERLATRFSASIEQVAHRLSTLQRPGAKGIPFFFVRVDQAGTITKRHSATRLQFARFGGACPLWNVHRAFETPGRFLRQLAETPDGVRYINLARDVSKPGGAFGAPTRRYAIALGCEVRHADALVYADDLDLTNPRAYEPIGISCRICERTKCHQRSVPPLERRLSIDSNERGVLPYRVE</sequence>
<dbReference type="InterPro" id="IPR026281">
    <property type="entry name" value="HTH_RamB"/>
</dbReference>
<organism evidence="6 7">
    <name type="scientific">Lutimaribacter saemankumensis</name>
    <dbReference type="NCBI Taxonomy" id="490829"/>
    <lineage>
        <taxon>Bacteria</taxon>
        <taxon>Pseudomonadati</taxon>
        <taxon>Pseudomonadota</taxon>
        <taxon>Alphaproteobacteria</taxon>
        <taxon>Rhodobacterales</taxon>
        <taxon>Roseobacteraceae</taxon>
        <taxon>Lutimaribacter</taxon>
    </lineage>
</organism>
<accession>A0A1G8L5G6</accession>
<evidence type="ECO:0000256" key="1">
    <source>
        <dbReference type="ARBA" id="ARBA00007227"/>
    </source>
</evidence>
<dbReference type="SMART" id="SM00530">
    <property type="entry name" value="HTH_XRE"/>
    <property type="match status" value="1"/>
</dbReference>
<name>A0A1G8L5G6_9RHOB</name>
<protein>
    <recommendedName>
        <fullName evidence="5">HTH cro/C1-type domain-containing protein</fullName>
    </recommendedName>
</protein>
<evidence type="ECO:0000313" key="6">
    <source>
        <dbReference type="EMBL" id="SDI50797.1"/>
    </source>
</evidence>
<keyword evidence="2" id="KW-0805">Transcription regulation</keyword>